<keyword evidence="3" id="KW-0413">Isomerase</keyword>
<organism evidence="3 4">
    <name type="scientific">Streptosporangium subroseum</name>
    <dbReference type="NCBI Taxonomy" id="106412"/>
    <lineage>
        <taxon>Bacteria</taxon>
        <taxon>Bacillati</taxon>
        <taxon>Actinomycetota</taxon>
        <taxon>Actinomycetes</taxon>
        <taxon>Streptosporangiales</taxon>
        <taxon>Streptosporangiaceae</taxon>
        <taxon>Streptosporangium</taxon>
    </lineage>
</organism>
<dbReference type="SUPFAM" id="SSF55718">
    <property type="entry name" value="SCP-like"/>
    <property type="match status" value="1"/>
</dbReference>
<evidence type="ECO:0000313" key="4">
    <source>
        <dbReference type="Proteomes" id="UP000198282"/>
    </source>
</evidence>
<sequence length="238" mass="25171">MTAVAPLVAWVREGTELFERTMAGIGDEDLDAASALPGWRRAHVAAHVASNADALVNLLTWARTGVPTPMYASPEQRADDIEKGAGLPAGELREKLAAANARLGRALAEMPEDAWDAQVRTARGRTVPASQVPWMRAREVWVHAVDLLAGAGFTDFPAPLLTALIDDAAPGFSGRPDLPRVALEATDAEVRREIGTSGDAPVVISGRLADLTAYLLGRPVPGRLESVAEGPPPLPGWL</sequence>
<dbReference type="AlphaFoldDB" id="A0A239KG35"/>
<evidence type="ECO:0000259" key="2">
    <source>
        <dbReference type="Pfam" id="PF11716"/>
    </source>
</evidence>
<dbReference type="EMBL" id="FZOD01000027">
    <property type="protein sequence ID" value="SNT17035.1"/>
    <property type="molecule type" value="Genomic_DNA"/>
</dbReference>
<dbReference type="GO" id="GO:0016853">
    <property type="term" value="F:isomerase activity"/>
    <property type="evidence" value="ECO:0007669"/>
    <property type="project" value="UniProtKB-KW"/>
</dbReference>
<dbReference type="GO" id="GO:0046872">
    <property type="term" value="F:metal ion binding"/>
    <property type="evidence" value="ECO:0007669"/>
    <property type="project" value="InterPro"/>
</dbReference>
<protein>
    <submittedName>
        <fullName evidence="3">Maleylpyruvate isomerase</fullName>
    </submittedName>
</protein>
<keyword evidence="4" id="KW-1185">Reference proteome</keyword>
<dbReference type="NCBIfam" id="TIGR03083">
    <property type="entry name" value="maleylpyruvate isomerase family mycothiol-dependent enzyme"/>
    <property type="match status" value="1"/>
</dbReference>
<dbReference type="InterPro" id="IPR010872">
    <property type="entry name" value="MDMPI_C-term_domain"/>
</dbReference>
<dbReference type="Pfam" id="PF11716">
    <property type="entry name" value="MDMPI_N"/>
    <property type="match status" value="1"/>
</dbReference>
<evidence type="ECO:0000313" key="3">
    <source>
        <dbReference type="EMBL" id="SNT17035.1"/>
    </source>
</evidence>
<dbReference type="Proteomes" id="UP000198282">
    <property type="component" value="Unassembled WGS sequence"/>
</dbReference>
<feature type="domain" description="Mycothiol-dependent maleylpyruvate isomerase metal-binding" evidence="2">
    <location>
        <begin position="12"/>
        <end position="147"/>
    </location>
</feature>
<dbReference type="Pfam" id="PF07398">
    <property type="entry name" value="MDMPI_C"/>
    <property type="match status" value="1"/>
</dbReference>
<evidence type="ECO:0000259" key="1">
    <source>
        <dbReference type="Pfam" id="PF07398"/>
    </source>
</evidence>
<reference evidence="3 4" key="1">
    <citation type="submission" date="2017-06" db="EMBL/GenBank/DDBJ databases">
        <authorList>
            <person name="Kim H.J."/>
            <person name="Triplett B.A."/>
        </authorList>
    </citation>
    <scope>NUCLEOTIDE SEQUENCE [LARGE SCALE GENOMIC DNA]</scope>
    <source>
        <strain evidence="3 4">CGMCC 4.2132</strain>
    </source>
</reference>
<dbReference type="Gene3D" id="3.30.1050.20">
    <property type="match status" value="1"/>
</dbReference>
<dbReference type="InterPro" id="IPR036527">
    <property type="entry name" value="SCP2_sterol-bd_dom_sf"/>
</dbReference>
<accession>A0A239KG35</accession>
<dbReference type="Gene3D" id="1.20.120.450">
    <property type="entry name" value="dinb family like domain"/>
    <property type="match status" value="1"/>
</dbReference>
<dbReference type="InterPro" id="IPR024344">
    <property type="entry name" value="MDMPI_metal-binding"/>
</dbReference>
<feature type="domain" description="MDMPI C-terminal" evidence="1">
    <location>
        <begin position="155"/>
        <end position="234"/>
    </location>
</feature>
<dbReference type="OrthoDB" id="5118203at2"/>
<gene>
    <name evidence="3" type="ORF">SAMN05216276_102720</name>
</gene>
<dbReference type="InterPro" id="IPR034660">
    <property type="entry name" value="DinB/YfiT-like"/>
</dbReference>
<keyword evidence="3" id="KW-0670">Pyruvate</keyword>
<dbReference type="InterPro" id="IPR017517">
    <property type="entry name" value="Maleyloyr_isom"/>
</dbReference>
<proteinExistence type="predicted"/>
<dbReference type="RefSeq" id="WP_089209800.1">
    <property type="nucleotide sequence ID" value="NZ_FZOD01000027.1"/>
</dbReference>
<dbReference type="SUPFAM" id="SSF109854">
    <property type="entry name" value="DinB/YfiT-like putative metalloenzymes"/>
    <property type="match status" value="1"/>
</dbReference>
<name>A0A239KG35_9ACTN</name>